<evidence type="ECO:0000313" key="4">
    <source>
        <dbReference type="Proteomes" id="UP001498771"/>
    </source>
</evidence>
<name>A0ABR1FE54_9ASCO</name>
<dbReference type="GeneID" id="90036474"/>
<proteinExistence type="inferred from homology"/>
<feature type="compositionally biased region" description="Acidic residues" evidence="2">
    <location>
        <begin position="98"/>
        <end position="124"/>
    </location>
</feature>
<dbReference type="PANTHER" id="PTHR12821:SF0">
    <property type="entry name" value="BYSTIN"/>
    <property type="match status" value="1"/>
</dbReference>
<gene>
    <name evidence="3" type="ORF">BZA70DRAFT_265454</name>
</gene>
<dbReference type="PANTHER" id="PTHR12821">
    <property type="entry name" value="BYSTIN"/>
    <property type="match status" value="1"/>
</dbReference>
<feature type="compositionally biased region" description="Acidic residues" evidence="2">
    <location>
        <begin position="49"/>
        <end position="59"/>
    </location>
</feature>
<evidence type="ECO:0000313" key="3">
    <source>
        <dbReference type="EMBL" id="KAK7208144.1"/>
    </source>
</evidence>
<comment type="caution">
    <text evidence="3">The sequence shown here is derived from an EMBL/GenBank/DDBJ whole genome shotgun (WGS) entry which is preliminary data.</text>
</comment>
<sequence length="464" mass="52958">MPAKSGAAPKGKQAESMQHLPLHADYENAALGDGKLKSSSKKKRRRGDDDELNEEEDEKFVDSALSRKILQMAREQQDEEEQELGKKKGGSKGVSTKDDEDDDEDEDDDDDYEDFDDDDDDEADYAAFEEFQRDEIEELEANDEDAALFEKFLPSRGGSMFPDPNKPVTLADKIMEKLAEQEMEKRRAERKEEPEFPPKVVEVYEKVGLLLSRYRSGKLPRAFKIIPALKNWEDVLFLTNPDSWSPNACYEATKLFVSALKSKQSQRFLSDILLDRVRDDIRENKTLNYHLYRSLKKALYKPAAFFKGFLFPLCESGSCTLREAVIVGSVLTKVSIPALHSSAALLRLAEMEHYSGAYSLFMRVLIDKKYALPYKVIDGVVFHFIRFRNSSEGVGAEGLPVLWHQAFLAFAQRYKNDITEDQRDALLEVLKVRWHPKIGPEIRRELKEGVERGEGHGGPEIEMN</sequence>
<dbReference type="RefSeq" id="XP_064771177.1">
    <property type="nucleotide sequence ID" value="XM_064910962.1"/>
</dbReference>
<dbReference type="InterPro" id="IPR007955">
    <property type="entry name" value="Bystin"/>
</dbReference>
<evidence type="ECO:0000256" key="2">
    <source>
        <dbReference type="SAM" id="MobiDB-lite"/>
    </source>
</evidence>
<accession>A0ABR1FE54</accession>
<feature type="region of interest" description="Disordered" evidence="2">
    <location>
        <begin position="1"/>
        <end position="136"/>
    </location>
</feature>
<dbReference type="Proteomes" id="UP001498771">
    <property type="component" value="Unassembled WGS sequence"/>
</dbReference>
<protein>
    <submittedName>
        <fullName evidence="3">Bystin-domain-containing protein</fullName>
    </submittedName>
</protein>
<organism evidence="3 4">
    <name type="scientific">Myxozyma melibiosi</name>
    <dbReference type="NCBI Taxonomy" id="54550"/>
    <lineage>
        <taxon>Eukaryota</taxon>
        <taxon>Fungi</taxon>
        <taxon>Dikarya</taxon>
        <taxon>Ascomycota</taxon>
        <taxon>Saccharomycotina</taxon>
        <taxon>Lipomycetes</taxon>
        <taxon>Lipomycetales</taxon>
        <taxon>Lipomycetaceae</taxon>
        <taxon>Myxozyma</taxon>
    </lineage>
</organism>
<keyword evidence="4" id="KW-1185">Reference proteome</keyword>
<comment type="similarity">
    <text evidence="1">Belongs to the bystin family.</text>
</comment>
<reference evidence="3 4" key="1">
    <citation type="submission" date="2024-03" db="EMBL/GenBank/DDBJ databases">
        <title>Genome-scale model development and genomic sequencing of the oleaginous clade Lipomyces.</title>
        <authorList>
            <consortium name="Lawrence Berkeley National Laboratory"/>
            <person name="Czajka J.J."/>
            <person name="Han Y."/>
            <person name="Kim J."/>
            <person name="Mondo S.J."/>
            <person name="Hofstad B.A."/>
            <person name="Robles A."/>
            <person name="Haridas S."/>
            <person name="Riley R."/>
            <person name="LaButti K."/>
            <person name="Pangilinan J."/>
            <person name="Andreopoulos W."/>
            <person name="Lipzen A."/>
            <person name="Yan J."/>
            <person name="Wang M."/>
            <person name="Ng V."/>
            <person name="Grigoriev I.V."/>
            <person name="Spatafora J.W."/>
            <person name="Magnuson J.K."/>
            <person name="Baker S.E."/>
            <person name="Pomraning K.R."/>
        </authorList>
    </citation>
    <scope>NUCLEOTIDE SEQUENCE [LARGE SCALE GENOMIC DNA]</scope>
    <source>
        <strain evidence="3 4">Phaff 52-87</strain>
    </source>
</reference>
<evidence type="ECO:0000256" key="1">
    <source>
        <dbReference type="ARBA" id="ARBA00007114"/>
    </source>
</evidence>
<dbReference type="Pfam" id="PF05291">
    <property type="entry name" value="Bystin"/>
    <property type="match status" value="1"/>
</dbReference>
<dbReference type="EMBL" id="JBBJBU010000001">
    <property type="protein sequence ID" value="KAK7208144.1"/>
    <property type="molecule type" value="Genomic_DNA"/>
</dbReference>